<feature type="transmembrane region" description="Helical" evidence="5">
    <location>
        <begin position="172"/>
        <end position="197"/>
    </location>
</feature>
<dbReference type="GO" id="GO:0001518">
    <property type="term" value="C:voltage-gated sodium channel complex"/>
    <property type="evidence" value="ECO:0007669"/>
    <property type="project" value="TreeGrafter"/>
</dbReference>
<feature type="domain" description="Ion transport" evidence="6">
    <location>
        <begin position="1"/>
        <end position="200"/>
    </location>
</feature>
<evidence type="ECO:0000256" key="4">
    <source>
        <dbReference type="ARBA" id="ARBA00023136"/>
    </source>
</evidence>
<name>A0AA36J0T2_9DINO</name>
<dbReference type="InterPro" id="IPR005821">
    <property type="entry name" value="Ion_trans_dom"/>
</dbReference>
<feature type="transmembrane region" description="Helical" evidence="5">
    <location>
        <begin position="108"/>
        <end position="127"/>
    </location>
</feature>
<evidence type="ECO:0000259" key="6">
    <source>
        <dbReference type="Pfam" id="PF00520"/>
    </source>
</evidence>
<keyword evidence="4 5" id="KW-0472">Membrane</keyword>
<dbReference type="InterPro" id="IPR043203">
    <property type="entry name" value="VGCC_Ca_Na"/>
</dbReference>
<dbReference type="Gene3D" id="1.20.120.350">
    <property type="entry name" value="Voltage-gated potassium channels. Chain C"/>
    <property type="match status" value="1"/>
</dbReference>
<gene>
    <name evidence="7" type="ORF">EVOR1521_LOCUS20662</name>
</gene>
<evidence type="ECO:0000256" key="3">
    <source>
        <dbReference type="ARBA" id="ARBA00022989"/>
    </source>
</evidence>
<reference evidence="7" key="1">
    <citation type="submission" date="2023-08" db="EMBL/GenBank/DDBJ databases">
        <authorList>
            <person name="Chen Y."/>
            <person name="Shah S."/>
            <person name="Dougan E. K."/>
            <person name="Thang M."/>
            <person name="Chan C."/>
        </authorList>
    </citation>
    <scope>NUCLEOTIDE SEQUENCE</scope>
</reference>
<proteinExistence type="predicted"/>
<dbReference type="InterPro" id="IPR027359">
    <property type="entry name" value="Volt_channel_dom_sf"/>
</dbReference>
<evidence type="ECO:0000313" key="8">
    <source>
        <dbReference type="Proteomes" id="UP001178507"/>
    </source>
</evidence>
<dbReference type="AlphaFoldDB" id="A0AA36J0T2"/>
<dbReference type="PANTHER" id="PTHR10037:SF62">
    <property type="entry name" value="SODIUM CHANNEL PROTEIN 60E"/>
    <property type="match status" value="1"/>
</dbReference>
<keyword evidence="3 5" id="KW-1133">Transmembrane helix</keyword>
<feature type="transmembrane region" description="Helical" evidence="5">
    <location>
        <begin position="84"/>
        <end position="102"/>
    </location>
</feature>
<accession>A0AA36J0T2</accession>
<evidence type="ECO:0000256" key="2">
    <source>
        <dbReference type="ARBA" id="ARBA00022692"/>
    </source>
</evidence>
<comment type="subcellular location">
    <subcellularLocation>
        <location evidence="1">Membrane</location>
        <topology evidence="1">Multi-pass membrane protein</topology>
    </subcellularLocation>
</comment>
<evidence type="ECO:0000313" key="7">
    <source>
        <dbReference type="EMBL" id="CAJ1396420.1"/>
    </source>
</evidence>
<keyword evidence="2 5" id="KW-0812">Transmembrane</keyword>
<keyword evidence="8" id="KW-1185">Reference proteome</keyword>
<sequence>MEFVFLGIFTIELLMRVFVCGKKFFSYTTEDFSWNVFDFCVVLAGCLDVVSNMSPVKHNKGSFMTFLRIIRLLRVMRMIRLLRFLRDFHVLTFGFAAAAVAIRNVSLLMLAAIYVSAIMCVRIIIPFMQDSEHQDFLDLHFGSLRKCMLSLFCLLSEPDLMPYWEVLEIDGILAAFLICFVVFVSFGIVGLLTGLVCESMFDKNDAKIEQERAEAEEKRQRIIKNCEQIFDSIASSQGHASIEEIMQILPSLDELFVTEGVTFAREDLVNTAT</sequence>
<evidence type="ECO:0000256" key="5">
    <source>
        <dbReference type="SAM" id="Phobius"/>
    </source>
</evidence>
<dbReference type="Proteomes" id="UP001178507">
    <property type="component" value="Unassembled WGS sequence"/>
</dbReference>
<protein>
    <recommendedName>
        <fullName evidence="6">Ion transport domain-containing protein</fullName>
    </recommendedName>
</protein>
<evidence type="ECO:0000256" key="1">
    <source>
        <dbReference type="ARBA" id="ARBA00004141"/>
    </source>
</evidence>
<dbReference type="PANTHER" id="PTHR10037">
    <property type="entry name" value="VOLTAGE-GATED CATION CHANNEL CALCIUM AND SODIUM"/>
    <property type="match status" value="1"/>
</dbReference>
<dbReference type="GO" id="GO:0005248">
    <property type="term" value="F:voltage-gated sodium channel activity"/>
    <property type="evidence" value="ECO:0007669"/>
    <property type="project" value="TreeGrafter"/>
</dbReference>
<dbReference type="Gene3D" id="1.10.287.70">
    <property type="match status" value="1"/>
</dbReference>
<dbReference type="Pfam" id="PF00520">
    <property type="entry name" value="Ion_trans"/>
    <property type="match status" value="1"/>
</dbReference>
<organism evidence="7 8">
    <name type="scientific">Effrenium voratum</name>
    <dbReference type="NCBI Taxonomy" id="2562239"/>
    <lineage>
        <taxon>Eukaryota</taxon>
        <taxon>Sar</taxon>
        <taxon>Alveolata</taxon>
        <taxon>Dinophyceae</taxon>
        <taxon>Suessiales</taxon>
        <taxon>Symbiodiniaceae</taxon>
        <taxon>Effrenium</taxon>
    </lineage>
</organism>
<dbReference type="SUPFAM" id="SSF81324">
    <property type="entry name" value="Voltage-gated potassium channels"/>
    <property type="match status" value="1"/>
</dbReference>
<dbReference type="EMBL" id="CAUJNA010003230">
    <property type="protein sequence ID" value="CAJ1396420.1"/>
    <property type="molecule type" value="Genomic_DNA"/>
</dbReference>
<comment type="caution">
    <text evidence="7">The sequence shown here is derived from an EMBL/GenBank/DDBJ whole genome shotgun (WGS) entry which is preliminary data.</text>
</comment>